<dbReference type="SUPFAM" id="SSF47413">
    <property type="entry name" value="lambda repressor-like DNA-binding domains"/>
    <property type="match status" value="1"/>
</dbReference>
<protein>
    <submittedName>
        <fullName evidence="4">XRE family transcriptional regulator, master regulator for biofilm formation</fullName>
    </submittedName>
</protein>
<feature type="domain" description="Sin" evidence="3">
    <location>
        <begin position="68"/>
        <end position="106"/>
    </location>
</feature>
<dbReference type="STRING" id="1464123.SAMN05444126_10349"/>
<dbReference type="PROSITE" id="PS51500">
    <property type="entry name" value="SIN"/>
    <property type="match status" value="1"/>
</dbReference>
<dbReference type="RefSeq" id="WP_093071919.1">
    <property type="nucleotide sequence ID" value="NZ_BJVE01000114.1"/>
</dbReference>
<sequence>MIGERVKKYRKEAGLTITQLAERAGVAKSYLSALERNLQQNPSIAFLEKLAAELNIKVDYLIKENPDDVTDEMGASLDPEWANLVKEAMHSGVSKDEFKDFLEYNKWKMKQ</sequence>
<keyword evidence="5" id="KW-1185">Reference proteome</keyword>
<dbReference type="PANTHER" id="PTHR46797">
    <property type="entry name" value="HTH-TYPE TRANSCRIPTIONAL REGULATOR"/>
    <property type="match status" value="1"/>
</dbReference>
<name>A0A1H9QK86_9BACI</name>
<dbReference type="GO" id="GO:0003700">
    <property type="term" value="F:DNA-binding transcription factor activity"/>
    <property type="evidence" value="ECO:0007669"/>
    <property type="project" value="TreeGrafter"/>
</dbReference>
<dbReference type="EMBL" id="FOGV01000003">
    <property type="protein sequence ID" value="SER60807.1"/>
    <property type="molecule type" value="Genomic_DNA"/>
</dbReference>
<dbReference type="GO" id="GO:0005829">
    <property type="term" value="C:cytosol"/>
    <property type="evidence" value="ECO:0007669"/>
    <property type="project" value="TreeGrafter"/>
</dbReference>
<dbReference type="Pfam" id="PF08671">
    <property type="entry name" value="SinI"/>
    <property type="match status" value="1"/>
</dbReference>
<accession>A0A1H9QK86</accession>
<evidence type="ECO:0000313" key="5">
    <source>
        <dbReference type="Proteomes" id="UP000199318"/>
    </source>
</evidence>
<dbReference type="SUPFAM" id="SSF47406">
    <property type="entry name" value="SinR repressor dimerisation domain-like"/>
    <property type="match status" value="1"/>
</dbReference>
<evidence type="ECO:0000259" key="3">
    <source>
        <dbReference type="PROSITE" id="PS51500"/>
    </source>
</evidence>
<dbReference type="InterPro" id="IPR010981">
    <property type="entry name" value="SinR/SinI_dimer_dom"/>
</dbReference>
<gene>
    <name evidence="4" type="ORF">SAMN05444126_10349</name>
</gene>
<evidence type="ECO:0000256" key="1">
    <source>
        <dbReference type="ARBA" id="ARBA00023125"/>
    </source>
</evidence>
<dbReference type="PANTHER" id="PTHR46797:SF13">
    <property type="entry name" value="HTH-TYPE TRANSCRIPTIONAL REGULATOR SINR"/>
    <property type="match status" value="1"/>
</dbReference>
<dbReference type="Proteomes" id="UP000199318">
    <property type="component" value="Unassembled WGS sequence"/>
</dbReference>
<feature type="domain" description="HTH cro/C1-type" evidence="2">
    <location>
        <begin position="6"/>
        <end position="61"/>
    </location>
</feature>
<dbReference type="InterPro" id="IPR036281">
    <property type="entry name" value="SinR/SinI_dimer_dom_sf"/>
</dbReference>
<dbReference type="SMART" id="SM00530">
    <property type="entry name" value="HTH_XRE"/>
    <property type="match status" value="1"/>
</dbReference>
<evidence type="ECO:0000313" key="4">
    <source>
        <dbReference type="EMBL" id="SER60807.1"/>
    </source>
</evidence>
<dbReference type="GO" id="GO:0046983">
    <property type="term" value="F:protein dimerization activity"/>
    <property type="evidence" value="ECO:0007669"/>
    <property type="project" value="InterPro"/>
</dbReference>
<comment type="caution">
    <text evidence="4">The sequence shown here is derived from an EMBL/GenBank/DDBJ whole genome shotgun (WGS) entry which is preliminary data.</text>
</comment>
<dbReference type="OrthoDB" id="1859224at2"/>
<dbReference type="Pfam" id="PF01381">
    <property type="entry name" value="HTH_3"/>
    <property type="match status" value="1"/>
</dbReference>
<organism evidence="4 5">
    <name type="scientific">Salisediminibacterium halotolerans</name>
    <dbReference type="NCBI Taxonomy" id="517425"/>
    <lineage>
        <taxon>Bacteria</taxon>
        <taxon>Bacillati</taxon>
        <taxon>Bacillota</taxon>
        <taxon>Bacilli</taxon>
        <taxon>Bacillales</taxon>
        <taxon>Bacillaceae</taxon>
        <taxon>Salisediminibacterium</taxon>
    </lineage>
</organism>
<dbReference type="InterPro" id="IPR001387">
    <property type="entry name" value="Cro/C1-type_HTH"/>
</dbReference>
<dbReference type="PROSITE" id="PS50943">
    <property type="entry name" value="HTH_CROC1"/>
    <property type="match status" value="1"/>
</dbReference>
<reference evidence="5" key="1">
    <citation type="submission" date="2016-10" db="EMBL/GenBank/DDBJ databases">
        <authorList>
            <person name="de Groot N.N."/>
        </authorList>
    </citation>
    <scope>NUCLEOTIDE SEQUENCE [LARGE SCALE GENOMIC DNA]</scope>
    <source>
        <strain evidence="5">10nlg</strain>
    </source>
</reference>
<dbReference type="GO" id="GO:0003677">
    <property type="term" value="F:DNA binding"/>
    <property type="evidence" value="ECO:0007669"/>
    <property type="project" value="UniProtKB-KW"/>
</dbReference>
<dbReference type="InterPro" id="IPR050807">
    <property type="entry name" value="TransReg_Diox_bact_type"/>
</dbReference>
<dbReference type="AlphaFoldDB" id="A0A1H9QK86"/>
<keyword evidence="1" id="KW-0238">DNA-binding</keyword>
<dbReference type="InterPro" id="IPR010982">
    <property type="entry name" value="Lambda_DNA-bd_dom_sf"/>
</dbReference>
<dbReference type="Gene3D" id="1.10.260.40">
    <property type="entry name" value="lambda repressor-like DNA-binding domains"/>
    <property type="match status" value="1"/>
</dbReference>
<proteinExistence type="predicted"/>
<evidence type="ECO:0000259" key="2">
    <source>
        <dbReference type="PROSITE" id="PS50943"/>
    </source>
</evidence>
<dbReference type="CDD" id="cd00093">
    <property type="entry name" value="HTH_XRE"/>
    <property type="match status" value="1"/>
</dbReference>